<evidence type="ECO:0000256" key="21">
    <source>
        <dbReference type="ARBA" id="ARBA00052663"/>
    </source>
</evidence>
<evidence type="ECO:0000256" key="25">
    <source>
        <dbReference type="ARBA" id="ARBA00081289"/>
    </source>
</evidence>
<dbReference type="EMBL" id="JAMRDG010000002">
    <property type="protein sequence ID" value="KAJ3685588.1"/>
    <property type="molecule type" value="Genomic_DNA"/>
</dbReference>
<comment type="similarity">
    <text evidence="4 28">Belongs to the cytochrome P450 family.</text>
</comment>
<keyword evidence="5 27" id="KW-0349">Heme</keyword>
<evidence type="ECO:0000256" key="19">
    <source>
        <dbReference type="ARBA" id="ARBA00052277"/>
    </source>
</evidence>
<evidence type="ECO:0000256" key="9">
    <source>
        <dbReference type="ARBA" id="ARBA00023002"/>
    </source>
</evidence>
<evidence type="ECO:0000256" key="20">
    <source>
        <dbReference type="ARBA" id="ARBA00052499"/>
    </source>
</evidence>
<dbReference type="GO" id="GO:0010268">
    <property type="term" value="P:brassinosteroid homeostasis"/>
    <property type="evidence" value="ECO:0007669"/>
    <property type="project" value="TreeGrafter"/>
</dbReference>
<keyword evidence="12 29" id="KW-0472">Membrane</keyword>
<evidence type="ECO:0000313" key="31">
    <source>
        <dbReference type="Proteomes" id="UP001210211"/>
    </source>
</evidence>
<dbReference type="Pfam" id="PF00067">
    <property type="entry name" value="p450"/>
    <property type="match status" value="1"/>
</dbReference>
<dbReference type="GO" id="GO:0016125">
    <property type="term" value="P:sterol metabolic process"/>
    <property type="evidence" value="ECO:0007669"/>
    <property type="project" value="TreeGrafter"/>
</dbReference>
<dbReference type="GO" id="GO:0016132">
    <property type="term" value="P:brassinosteroid biosynthetic process"/>
    <property type="evidence" value="ECO:0007669"/>
    <property type="project" value="TreeGrafter"/>
</dbReference>
<evidence type="ECO:0000256" key="5">
    <source>
        <dbReference type="ARBA" id="ARBA00022617"/>
    </source>
</evidence>
<evidence type="ECO:0000256" key="26">
    <source>
        <dbReference type="ARBA" id="ARBA00083274"/>
    </source>
</evidence>
<evidence type="ECO:0000256" key="2">
    <source>
        <dbReference type="ARBA" id="ARBA00004167"/>
    </source>
</evidence>
<comment type="subcellular location">
    <subcellularLocation>
        <location evidence="2">Membrane</location>
        <topology evidence="2">Single-pass membrane protein</topology>
    </subcellularLocation>
</comment>
<keyword evidence="9 28" id="KW-0560">Oxidoreductase</keyword>
<dbReference type="GO" id="GO:0004497">
    <property type="term" value="F:monooxygenase activity"/>
    <property type="evidence" value="ECO:0007669"/>
    <property type="project" value="UniProtKB-KW"/>
</dbReference>
<dbReference type="GO" id="GO:0005506">
    <property type="term" value="F:iron ion binding"/>
    <property type="evidence" value="ECO:0007669"/>
    <property type="project" value="InterPro"/>
</dbReference>
<evidence type="ECO:0000256" key="10">
    <source>
        <dbReference type="ARBA" id="ARBA00023004"/>
    </source>
</evidence>
<feature type="transmembrane region" description="Helical" evidence="29">
    <location>
        <begin position="169"/>
        <end position="191"/>
    </location>
</feature>
<keyword evidence="11 28" id="KW-0503">Monooxygenase</keyword>
<dbReference type="GO" id="GO:0020037">
    <property type="term" value="F:heme binding"/>
    <property type="evidence" value="ECO:0007669"/>
    <property type="project" value="InterPro"/>
</dbReference>
<dbReference type="FunFam" id="1.10.630.10:FF:000045">
    <property type="entry name" value="Cytochrome P450 85A1"/>
    <property type="match status" value="1"/>
</dbReference>
<evidence type="ECO:0000313" key="30">
    <source>
        <dbReference type="EMBL" id="KAJ3685588.1"/>
    </source>
</evidence>
<reference evidence="30 31" key="1">
    <citation type="journal article" date="2022" name="Cell">
        <title>Repeat-based holocentromeres influence genome architecture and karyotype evolution.</title>
        <authorList>
            <person name="Hofstatter P.G."/>
            <person name="Thangavel G."/>
            <person name="Lux T."/>
            <person name="Neumann P."/>
            <person name="Vondrak T."/>
            <person name="Novak P."/>
            <person name="Zhang M."/>
            <person name="Costa L."/>
            <person name="Castellani M."/>
            <person name="Scott A."/>
            <person name="Toegelov H."/>
            <person name="Fuchs J."/>
            <person name="Mata-Sucre Y."/>
            <person name="Dias Y."/>
            <person name="Vanzela A.L.L."/>
            <person name="Huettel B."/>
            <person name="Almeida C.C.S."/>
            <person name="Simkova H."/>
            <person name="Souza G."/>
            <person name="Pedrosa-Harand A."/>
            <person name="Macas J."/>
            <person name="Mayer K.F.X."/>
            <person name="Houben A."/>
            <person name="Marques A."/>
        </authorList>
    </citation>
    <scope>NUCLEOTIDE SEQUENCE [LARGE SCALE GENOMIC DNA]</scope>
    <source>
        <strain evidence="30">RhyTen1mFocal</strain>
    </source>
</reference>
<dbReference type="GO" id="GO:0016020">
    <property type="term" value="C:membrane"/>
    <property type="evidence" value="ECO:0007669"/>
    <property type="project" value="UniProtKB-SubCell"/>
</dbReference>
<sequence>MYMAAHESRQACGYVYGYTGSRNRVFGLVFGWVQPNDNPNGAYLAARRKLLDVSKIGKKWWHVYGCFTCVGQSTPKIRFFLQAHECTVATNNCSVSTKEIAEIHKGYSICLYKEAHTVQTRKKGREGERERAPPPNSLYSVEALFPEFGCGEFLCCVPKRESDQKGEKMVVLGIIVGLFVMLLACTGLLRWNELRYRKKGLPPGTMGWPLFGETTEFLKQGPSFMKAKRLRYGNLFKSHILGCPTVICMDPEVNRYILLSEGKGFVPGYPQSMLDILGKCNIAAVHGPTHKAMRGAMLGLVSPAMIRGQLLPKIDEFMREHVSNWHGKIIDIQYKTKEMALLSALKQIAGIEAGPLSDSLKAELFKLVLGTLSLPFNFPGTNYYQGFEARKKLVGMLKEIIEERRASNCPKNDMLDSLLTNDEISKAKLTDEQIIDLIIALIYSGYETVSTTSMMAVKYLLDHPNVLEELRREHLEIRKQKTTDCRISWEDYKSMRFTRAVIFETLRMATVVNGVLRKTTQDVEINGYVIPKDWRIYVYTREINYDPYLYHEPQAFNPWRWLDNNLESHHHFMLFGGGGRLCPGKELGTVEIALFLHHFITQYRWEEVGNNDIMKFPRVEAPNGLHIRVWEN</sequence>
<dbReference type="InterPro" id="IPR001128">
    <property type="entry name" value="Cyt_P450"/>
</dbReference>
<keyword evidence="31" id="KW-1185">Reference proteome</keyword>
<comment type="catalytic activity">
    <reaction evidence="20">
        <text>6alpha-hydroxytyphasterol + reduced [NADPH--hemoprotein reductase] + O2 = typhasterol + oxidized [NADPH--hemoprotein reductase] + 2 H2O + H(+)</text>
        <dbReference type="Rhea" id="RHEA:69943"/>
        <dbReference type="Rhea" id="RHEA-COMP:11964"/>
        <dbReference type="Rhea" id="RHEA-COMP:11965"/>
        <dbReference type="ChEBI" id="CHEBI:15377"/>
        <dbReference type="ChEBI" id="CHEBI:15378"/>
        <dbReference type="ChEBI" id="CHEBI:15379"/>
        <dbReference type="ChEBI" id="CHEBI:27173"/>
        <dbReference type="ChEBI" id="CHEBI:57618"/>
        <dbReference type="ChEBI" id="CHEBI:58210"/>
        <dbReference type="ChEBI" id="CHEBI:188495"/>
    </reaction>
    <physiologicalReaction direction="left-to-right" evidence="20">
        <dbReference type="Rhea" id="RHEA:69944"/>
    </physiologicalReaction>
</comment>
<evidence type="ECO:0000256" key="7">
    <source>
        <dbReference type="ARBA" id="ARBA00022723"/>
    </source>
</evidence>
<evidence type="ECO:0000256" key="23">
    <source>
        <dbReference type="ARBA" id="ARBA00070471"/>
    </source>
</evidence>
<evidence type="ECO:0000256" key="8">
    <source>
        <dbReference type="ARBA" id="ARBA00022989"/>
    </source>
</evidence>
<comment type="catalytic activity">
    <reaction evidence="18">
        <text>6-deoxotyphasterol + 2 reduced [NADPH--hemoprotein reductase] + 2 O2 = typhasterol + 2 oxidized [NADPH--hemoprotein reductase] + 3 H2O + 2 H(+)</text>
        <dbReference type="Rhea" id="RHEA:70035"/>
        <dbReference type="Rhea" id="RHEA-COMP:11964"/>
        <dbReference type="Rhea" id="RHEA-COMP:11965"/>
        <dbReference type="ChEBI" id="CHEBI:15377"/>
        <dbReference type="ChEBI" id="CHEBI:15378"/>
        <dbReference type="ChEBI" id="CHEBI:15379"/>
        <dbReference type="ChEBI" id="CHEBI:20717"/>
        <dbReference type="ChEBI" id="CHEBI:27173"/>
        <dbReference type="ChEBI" id="CHEBI:57618"/>
        <dbReference type="ChEBI" id="CHEBI:58210"/>
    </reaction>
    <physiologicalReaction direction="left-to-right" evidence="18">
        <dbReference type="Rhea" id="RHEA:70036"/>
    </physiologicalReaction>
</comment>
<dbReference type="GO" id="GO:0016705">
    <property type="term" value="F:oxidoreductase activity, acting on paired donors, with incorporation or reduction of molecular oxygen"/>
    <property type="evidence" value="ECO:0007669"/>
    <property type="project" value="InterPro"/>
</dbReference>
<dbReference type="PRINTS" id="PR00385">
    <property type="entry name" value="P450"/>
</dbReference>
<dbReference type="Gene3D" id="1.10.630.10">
    <property type="entry name" value="Cytochrome P450"/>
    <property type="match status" value="1"/>
</dbReference>
<evidence type="ECO:0000256" key="4">
    <source>
        <dbReference type="ARBA" id="ARBA00010617"/>
    </source>
</evidence>
<keyword evidence="8 29" id="KW-1133">Transmembrane helix</keyword>
<keyword evidence="10 27" id="KW-0408">Iron</keyword>
<evidence type="ECO:0000256" key="16">
    <source>
        <dbReference type="ARBA" id="ARBA00051207"/>
    </source>
</evidence>
<gene>
    <name evidence="30" type="ORF">LUZ61_014752</name>
</gene>
<evidence type="ECO:0000256" key="28">
    <source>
        <dbReference type="RuleBase" id="RU000461"/>
    </source>
</evidence>
<keyword evidence="6 29" id="KW-0812">Transmembrane</keyword>
<evidence type="ECO:0000256" key="11">
    <source>
        <dbReference type="ARBA" id="ARBA00023033"/>
    </source>
</evidence>
<comment type="catalytic activity">
    <reaction evidence="17">
        <text>3-dehydro-6-deoxoteasterone + 2 reduced [NADPH--hemoprotein reductase] + 2 O2 = 3-dehydroteasterone + 2 oxidized [NADPH--hemoprotein reductase] + 3 H2O + 2 H(+)</text>
        <dbReference type="Rhea" id="RHEA:70039"/>
        <dbReference type="Rhea" id="RHEA-COMP:11964"/>
        <dbReference type="Rhea" id="RHEA-COMP:11965"/>
        <dbReference type="ChEBI" id="CHEBI:15377"/>
        <dbReference type="ChEBI" id="CHEBI:15378"/>
        <dbReference type="ChEBI" id="CHEBI:15379"/>
        <dbReference type="ChEBI" id="CHEBI:20000"/>
        <dbReference type="ChEBI" id="CHEBI:20710"/>
        <dbReference type="ChEBI" id="CHEBI:57618"/>
        <dbReference type="ChEBI" id="CHEBI:58210"/>
    </reaction>
    <physiologicalReaction direction="left-to-right" evidence="17">
        <dbReference type="Rhea" id="RHEA:70040"/>
    </physiologicalReaction>
</comment>
<comment type="caution">
    <text evidence="30">The sequence shown here is derived from an EMBL/GenBank/DDBJ whole genome shotgun (WGS) entry which is preliminary data.</text>
</comment>
<comment type="catalytic activity">
    <reaction evidence="21">
        <text>6-deoxotyphasterol + reduced [NADPH--hemoprotein reductase] + O2 = 6alpha-hydroxytyphasterol + oxidized [NADPH--hemoprotein reductase] + H2O + H(+)</text>
        <dbReference type="Rhea" id="RHEA:69939"/>
        <dbReference type="Rhea" id="RHEA-COMP:11964"/>
        <dbReference type="Rhea" id="RHEA-COMP:11965"/>
        <dbReference type="ChEBI" id="CHEBI:15377"/>
        <dbReference type="ChEBI" id="CHEBI:15378"/>
        <dbReference type="ChEBI" id="CHEBI:15379"/>
        <dbReference type="ChEBI" id="CHEBI:20717"/>
        <dbReference type="ChEBI" id="CHEBI:57618"/>
        <dbReference type="ChEBI" id="CHEBI:58210"/>
        <dbReference type="ChEBI" id="CHEBI:188495"/>
    </reaction>
    <physiologicalReaction direction="left-to-right" evidence="21">
        <dbReference type="Rhea" id="RHEA:69940"/>
    </physiologicalReaction>
</comment>
<protein>
    <recommendedName>
        <fullName evidence="23">Cytochrome P450 85A1</fullName>
    </recommendedName>
    <alternativeName>
        <fullName evidence="26">3-dehydroteasterone synthase</fullName>
    </alternativeName>
    <alternativeName>
        <fullName evidence="24">Teasterone synthase</fullName>
    </alternativeName>
    <alternativeName>
        <fullName evidence="25">Typhasterol synthase</fullName>
    </alternativeName>
</protein>
<comment type="cofactor">
    <cofactor evidence="1 27">
        <name>heme</name>
        <dbReference type="ChEBI" id="CHEBI:30413"/>
    </cofactor>
</comment>
<comment type="catalytic activity">
    <reaction evidence="16">
        <text>6-deoxoteasterone + 2 reduced [NADPH--hemoprotein reductase] + 2 O2 = teasterone + 2 oxidized [NADPH--hemoprotein reductase] + 3 H2O + 2 H(+)</text>
        <dbReference type="Rhea" id="RHEA:70043"/>
        <dbReference type="Rhea" id="RHEA-COMP:11964"/>
        <dbReference type="Rhea" id="RHEA-COMP:11965"/>
        <dbReference type="ChEBI" id="CHEBI:15377"/>
        <dbReference type="ChEBI" id="CHEBI:15378"/>
        <dbReference type="ChEBI" id="CHEBI:15379"/>
        <dbReference type="ChEBI" id="CHEBI:20716"/>
        <dbReference type="ChEBI" id="CHEBI:26863"/>
        <dbReference type="ChEBI" id="CHEBI:57618"/>
        <dbReference type="ChEBI" id="CHEBI:58210"/>
    </reaction>
    <physiologicalReaction direction="left-to-right" evidence="16">
        <dbReference type="Rhea" id="RHEA:70044"/>
    </physiologicalReaction>
</comment>
<dbReference type="PROSITE" id="PS00086">
    <property type="entry name" value="CYTOCHROME_P450"/>
    <property type="match status" value="1"/>
</dbReference>
<keyword evidence="7 27" id="KW-0479">Metal-binding</keyword>
<dbReference type="PRINTS" id="PR00463">
    <property type="entry name" value="EP450I"/>
</dbReference>
<evidence type="ECO:0000256" key="18">
    <source>
        <dbReference type="ARBA" id="ARBA00051555"/>
    </source>
</evidence>
<dbReference type="AlphaFoldDB" id="A0AAD5WD41"/>
<evidence type="ECO:0000256" key="24">
    <source>
        <dbReference type="ARBA" id="ARBA00076244"/>
    </source>
</evidence>
<evidence type="ECO:0000256" key="17">
    <source>
        <dbReference type="ARBA" id="ARBA00051512"/>
    </source>
</evidence>
<evidence type="ECO:0000256" key="29">
    <source>
        <dbReference type="SAM" id="Phobius"/>
    </source>
</evidence>
<evidence type="ECO:0000256" key="1">
    <source>
        <dbReference type="ARBA" id="ARBA00001971"/>
    </source>
</evidence>
<feature type="binding site" description="axial binding residue" evidence="27">
    <location>
        <position position="582"/>
    </location>
    <ligand>
        <name>heme</name>
        <dbReference type="ChEBI" id="CHEBI:30413"/>
    </ligand>
    <ligandPart>
        <name>Fe</name>
        <dbReference type="ChEBI" id="CHEBI:18248"/>
    </ligandPart>
</feature>
<evidence type="ECO:0000256" key="15">
    <source>
        <dbReference type="ARBA" id="ARBA00050829"/>
    </source>
</evidence>
<dbReference type="InterPro" id="IPR002401">
    <property type="entry name" value="Cyt_P450_E_grp-I"/>
</dbReference>
<dbReference type="GO" id="GO:0009416">
    <property type="term" value="P:response to light stimulus"/>
    <property type="evidence" value="ECO:0007669"/>
    <property type="project" value="UniProtKB-ARBA"/>
</dbReference>
<dbReference type="InterPro" id="IPR036396">
    <property type="entry name" value="Cyt_P450_sf"/>
</dbReference>
<comment type="catalytic activity">
    <reaction evidence="22">
        <text>6alpha-hydroxytyphasterol + reduced [NADPH--hemoprotein reductase] + O2 = teasterone + oxidized [NADPH--hemoprotein reductase] + 2 H2O + H(+)</text>
        <dbReference type="Rhea" id="RHEA:69963"/>
        <dbReference type="Rhea" id="RHEA-COMP:11964"/>
        <dbReference type="Rhea" id="RHEA-COMP:11965"/>
        <dbReference type="ChEBI" id="CHEBI:15377"/>
        <dbReference type="ChEBI" id="CHEBI:15378"/>
        <dbReference type="ChEBI" id="CHEBI:15379"/>
        <dbReference type="ChEBI" id="CHEBI:26863"/>
        <dbReference type="ChEBI" id="CHEBI:57618"/>
        <dbReference type="ChEBI" id="CHEBI:58210"/>
        <dbReference type="ChEBI" id="CHEBI:188495"/>
    </reaction>
    <physiologicalReaction direction="left-to-right" evidence="22">
        <dbReference type="Rhea" id="RHEA:69964"/>
    </physiologicalReaction>
</comment>
<evidence type="ECO:0000256" key="12">
    <source>
        <dbReference type="ARBA" id="ARBA00023136"/>
    </source>
</evidence>
<dbReference type="InterPro" id="IPR017972">
    <property type="entry name" value="Cyt_P450_CS"/>
</dbReference>
<comment type="catalytic activity">
    <reaction evidence="19">
        <text>6-deoxoteasterone + reduced [NADPH--hemoprotein reductase] + O2 = 6alpha-hydroxyteasterone + oxidized [NADPH--hemoprotein reductase] + H2O + H(+)</text>
        <dbReference type="Rhea" id="RHEA:69959"/>
        <dbReference type="Rhea" id="RHEA-COMP:11964"/>
        <dbReference type="Rhea" id="RHEA-COMP:11965"/>
        <dbReference type="ChEBI" id="CHEBI:15377"/>
        <dbReference type="ChEBI" id="CHEBI:15378"/>
        <dbReference type="ChEBI" id="CHEBI:15379"/>
        <dbReference type="ChEBI" id="CHEBI:20716"/>
        <dbReference type="ChEBI" id="CHEBI:57618"/>
        <dbReference type="ChEBI" id="CHEBI:58210"/>
        <dbReference type="ChEBI" id="CHEBI:188499"/>
    </reaction>
    <physiologicalReaction direction="left-to-right" evidence="19">
        <dbReference type="Rhea" id="RHEA:69960"/>
    </physiologicalReaction>
</comment>
<dbReference type="SUPFAM" id="SSF48264">
    <property type="entry name" value="Cytochrome P450"/>
    <property type="match status" value="1"/>
</dbReference>
<comment type="catalytic activity">
    <reaction evidence="15">
        <text>3-dehydro-6-deoxoteasterone + reduced [NADPH--hemoprotein reductase] + O2 = 3-dehydro-6alpha-hydroxyteasterone + oxidized [NADPH--hemoprotein reductase] + H2O + H(+)</text>
        <dbReference type="Rhea" id="RHEA:69947"/>
        <dbReference type="Rhea" id="RHEA-COMP:11964"/>
        <dbReference type="Rhea" id="RHEA-COMP:11965"/>
        <dbReference type="ChEBI" id="CHEBI:15377"/>
        <dbReference type="ChEBI" id="CHEBI:15378"/>
        <dbReference type="ChEBI" id="CHEBI:15379"/>
        <dbReference type="ChEBI" id="CHEBI:20710"/>
        <dbReference type="ChEBI" id="CHEBI:57618"/>
        <dbReference type="ChEBI" id="CHEBI:58210"/>
        <dbReference type="ChEBI" id="CHEBI:188496"/>
    </reaction>
    <physiologicalReaction direction="left-to-right" evidence="15">
        <dbReference type="Rhea" id="RHEA:69948"/>
    </physiologicalReaction>
</comment>
<evidence type="ECO:0000256" key="6">
    <source>
        <dbReference type="ARBA" id="ARBA00022692"/>
    </source>
</evidence>
<dbReference type="PANTHER" id="PTHR24286">
    <property type="entry name" value="CYTOCHROME P450 26"/>
    <property type="match status" value="1"/>
</dbReference>
<evidence type="ECO:0000256" key="13">
    <source>
        <dbReference type="ARBA" id="ARBA00037910"/>
    </source>
</evidence>
<proteinExistence type="inferred from homology"/>
<dbReference type="PANTHER" id="PTHR24286:SF169">
    <property type="entry name" value="CYTOCHROME P450 85A1"/>
    <property type="match status" value="1"/>
</dbReference>
<evidence type="ECO:0000256" key="22">
    <source>
        <dbReference type="ARBA" id="ARBA00052743"/>
    </source>
</evidence>
<comment type="pathway">
    <text evidence="13">Plant hormone biosynthesis; brassinosteroid biosynthesis.</text>
</comment>
<comment type="catalytic activity">
    <reaction evidence="14">
        <text>3-dehydro-6alpha-hydroxyteasterone + reduced [NADPH--hemoprotein reductase] + O2 = 3-dehydroteasterone + oxidized [NADPH--hemoprotein reductase] + 2 H2O + H(+)</text>
        <dbReference type="Rhea" id="RHEA:69951"/>
        <dbReference type="Rhea" id="RHEA-COMP:11964"/>
        <dbReference type="Rhea" id="RHEA-COMP:11965"/>
        <dbReference type="ChEBI" id="CHEBI:15377"/>
        <dbReference type="ChEBI" id="CHEBI:15378"/>
        <dbReference type="ChEBI" id="CHEBI:15379"/>
        <dbReference type="ChEBI" id="CHEBI:20000"/>
        <dbReference type="ChEBI" id="CHEBI:57618"/>
        <dbReference type="ChEBI" id="CHEBI:58210"/>
        <dbReference type="ChEBI" id="CHEBI:188496"/>
    </reaction>
    <physiologicalReaction direction="left-to-right" evidence="14">
        <dbReference type="Rhea" id="RHEA:69952"/>
    </physiologicalReaction>
</comment>
<dbReference type="CDD" id="cd11043">
    <property type="entry name" value="CYP90-like"/>
    <property type="match status" value="1"/>
</dbReference>
<evidence type="ECO:0000256" key="3">
    <source>
        <dbReference type="ARBA" id="ARBA00004972"/>
    </source>
</evidence>
<comment type="pathway">
    <text evidence="3">Hormone biosynthesis.</text>
</comment>
<organism evidence="30 31">
    <name type="scientific">Rhynchospora tenuis</name>
    <dbReference type="NCBI Taxonomy" id="198213"/>
    <lineage>
        <taxon>Eukaryota</taxon>
        <taxon>Viridiplantae</taxon>
        <taxon>Streptophyta</taxon>
        <taxon>Embryophyta</taxon>
        <taxon>Tracheophyta</taxon>
        <taxon>Spermatophyta</taxon>
        <taxon>Magnoliopsida</taxon>
        <taxon>Liliopsida</taxon>
        <taxon>Poales</taxon>
        <taxon>Cyperaceae</taxon>
        <taxon>Cyperoideae</taxon>
        <taxon>Rhynchosporeae</taxon>
        <taxon>Rhynchospora</taxon>
    </lineage>
</organism>
<evidence type="ECO:0000256" key="14">
    <source>
        <dbReference type="ARBA" id="ARBA00050490"/>
    </source>
</evidence>
<accession>A0AAD5WD41</accession>
<evidence type="ECO:0000256" key="27">
    <source>
        <dbReference type="PIRSR" id="PIRSR602401-1"/>
    </source>
</evidence>
<name>A0AAD5WD41_9POAL</name>
<dbReference type="Proteomes" id="UP001210211">
    <property type="component" value="Unassembled WGS sequence"/>
</dbReference>